<protein>
    <submittedName>
        <fullName evidence="1">Uncharacterized protein</fullName>
    </submittedName>
</protein>
<proteinExistence type="predicted"/>
<evidence type="ECO:0000313" key="1">
    <source>
        <dbReference type="EMBL" id="RHA38432.1"/>
    </source>
</evidence>
<gene>
    <name evidence="1" type="ORF">D1825_14255</name>
</gene>
<evidence type="ECO:0000313" key="2">
    <source>
        <dbReference type="Proteomes" id="UP000283374"/>
    </source>
</evidence>
<keyword evidence="2" id="KW-1185">Reference proteome</keyword>
<dbReference type="AlphaFoldDB" id="A0A413RJ22"/>
<sequence>MRWTVRLQRGDRFPGWGWIDRIDSATSGWNDDIGILVVIMGTLNALTVPSRLARRLAYRRQGRCDWDVLVYRGWAGIQHQRDAVHRERCDDLDAAALRGGVDLVITHERRPRDASGAVTPRFHL</sequence>
<name>A0A413RJ22_9CELL</name>
<dbReference type="EMBL" id="QWKP01000214">
    <property type="protein sequence ID" value="RHA38432.1"/>
    <property type="molecule type" value="Genomic_DNA"/>
</dbReference>
<comment type="caution">
    <text evidence="1">The sequence shown here is derived from an EMBL/GenBank/DDBJ whole genome shotgun (WGS) entry which is preliminary data.</text>
</comment>
<dbReference type="Proteomes" id="UP000283374">
    <property type="component" value="Unassembled WGS sequence"/>
</dbReference>
<accession>A0A413RJ22</accession>
<organism evidence="1 2">
    <name type="scientific">Cellulomonas rhizosphaerae</name>
    <dbReference type="NCBI Taxonomy" id="2293719"/>
    <lineage>
        <taxon>Bacteria</taxon>
        <taxon>Bacillati</taxon>
        <taxon>Actinomycetota</taxon>
        <taxon>Actinomycetes</taxon>
        <taxon>Micrococcales</taxon>
        <taxon>Cellulomonadaceae</taxon>
        <taxon>Cellulomonas</taxon>
    </lineage>
</organism>
<reference evidence="1 2" key="1">
    <citation type="submission" date="2018-08" db="EMBL/GenBank/DDBJ databases">
        <title>Cellulomonas rhizosphaerae sp. nov., a novel actinomycete isolated from soil.</title>
        <authorList>
            <person name="Tian Y."/>
        </authorList>
    </citation>
    <scope>NUCLEOTIDE SEQUENCE [LARGE SCALE GENOMIC DNA]</scope>
    <source>
        <strain evidence="1 2">NEAU-TCZ24</strain>
    </source>
</reference>